<name>A0A9Q9JBC9_9LACO</name>
<evidence type="ECO:0000256" key="6">
    <source>
        <dbReference type="ARBA" id="ARBA00022683"/>
    </source>
</evidence>
<dbReference type="PROSITE" id="PS51101">
    <property type="entry name" value="PTS_EIIB_TYPE_4"/>
    <property type="match status" value="1"/>
</dbReference>
<dbReference type="SUPFAM" id="SSF52728">
    <property type="entry name" value="PTS IIb component"/>
    <property type="match status" value="1"/>
</dbReference>
<dbReference type="InterPro" id="IPR004720">
    <property type="entry name" value="PTS_IIB_sorbose-sp"/>
</dbReference>
<feature type="domain" description="PTS EIIB type-4" evidence="10">
    <location>
        <begin position="1"/>
        <end position="163"/>
    </location>
</feature>
<keyword evidence="2" id="KW-0813">Transport</keyword>
<evidence type="ECO:0000256" key="4">
    <source>
        <dbReference type="ARBA" id="ARBA00022597"/>
    </source>
</evidence>
<evidence type="ECO:0000256" key="7">
    <source>
        <dbReference type="ARBA" id="ARBA00022777"/>
    </source>
</evidence>
<feature type="active site" description="Pros-phosphohistidine intermediate; for EIIB activity" evidence="8">
    <location>
        <position position="15"/>
    </location>
</feature>
<reference evidence="11" key="1">
    <citation type="submission" date="2022-09" db="EMBL/GenBank/DDBJ databases">
        <title>Complete genome of Ligilactobacillus agilis AM_LB6, isolated from chicken feces.</title>
        <authorList>
            <person name="den Bakker H.C."/>
            <person name="Mann A."/>
        </authorList>
    </citation>
    <scope>NUCLEOTIDE SEQUENCE</scope>
    <source>
        <strain evidence="11">AM_LB6</strain>
    </source>
</reference>
<evidence type="ECO:0000256" key="5">
    <source>
        <dbReference type="ARBA" id="ARBA00022679"/>
    </source>
</evidence>
<proteinExistence type="predicted"/>
<accession>A0A9Q9JBC9</accession>
<keyword evidence="7" id="KW-0418">Kinase</keyword>
<gene>
    <name evidence="11" type="ORF">N4562_00190</name>
</gene>
<keyword evidence="4" id="KW-0762">Sugar transport</keyword>
<organism evidence="11 12">
    <name type="scientific">Ligilactobacillus agilis</name>
    <dbReference type="NCBI Taxonomy" id="1601"/>
    <lineage>
        <taxon>Bacteria</taxon>
        <taxon>Bacillati</taxon>
        <taxon>Bacillota</taxon>
        <taxon>Bacilli</taxon>
        <taxon>Lactobacillales</taxon>
        <taxon>Lactobacillaceae</taxon>
        <taxon>Ligilactobacillus</taxon>
    </lineage>
</organism>
<dbReference type="GO" id="GO:0005737">
    <property type="term" value="C:cytoplasm"/>
    <property type="evidence" value="ECO:0007669"/>
    <property type="project" value="UniProtKB-SubCell"/>
</dbReference>
<evidence type="ECO:0000313" key="12">
    <source>
        <dbReference type="Proteomes" id="UP001058429"/>
    </source>
</evidence>
<comment type="subcellular location">
    <subcellularLocation>
        <location evidence="1">Cytoplasm</location>
    </subcellularLocation>
</comment>
<dbReference type="GO" id="GO:0009401">
    <property type="term" value="P:phosphoenolpyruvate-dependent sugar phosphotransferase system"/>
    <property type="evidence" value="ECO:0007669"/>
    <property type="project" value="UniProtKB-KW"/>
</dbReference>
<evidence type="ECO:0000259" key="10">
    <source>
        <dbReference type="PROSITE" id="PS51101"/>
    </source>
</evidence>
<dbReference type="AlphaFoldDB" id="A0A9Q9JBC9"/>
<dbReference type="Pfam" id="PF03830">
    <property type="entry name" value="PTSIIB_sorb"/>
    <property type="match status" value="1"/>
</dbReference>
<evidence type="ECO:0000256" key="3">
    <source>
        <dbReference type="ARBA" id="ARBA00022490"/>
    </source>
</evidence>
<dbReference type="EMBL" id="CP104396">
    <property type="protein sequence ID" value="UXC64536.1"/>
    <property type="molecule type" value="Genomic_DNA"/>
</dbReference>
<dbReference type="GO" id="GO:0016301">
    <property type="term" value="F:kinase activity"/>
    <property type="evidence" value="ECO:0007669"/>
    <property type="project" value="UniProtKB-KW"/>
</dbReference>
<evidence type="ECO:0000313" key="11">
    <source>
        <dbReference type="EMBL" id="UXC64536.1"/>
    </source>
</evidence>
<feature type="modified residue" description="Phosphohistidine; by EIIA" evidence="9">
    <location>
        <position position="15"/>
    </location>
</feature>
<dbReference type="NCBIfam" id="TIGR00854">
    <property type="entry name" value="pts-sorbose"/>
    <property type="match status" value="1"/>
</dbReference>
<evidence type="ECO:0000256" key="2">
    <source>
        <dbReference type="ARBA" id="ARBA00022448"/>
    </source>
</evidence>
<dbReference type="Gene3D" id="3.40.35.10">
    <property type="entry name" value="Phosphotransferase system, sorbose subfamily IIB component"/>
    <property type="match status" value="1"/>
</dbReference>
<dbReference type="InterPro" id="IPR036667">
    <property type="entry name" value="PTS_IIB_sorbose-sp_sf"/>
</dbReference>
<dbReference type="InterPro" id="IPR018455">
    <property type="entry name" value="PTS_IIB_sorbose-sp_subgr"/>
</dbReference>
<evidence type="ECO:0000256" key="8">
    <source>
        <dbReference type="PIRSR" id="PIRSR618455-1"/>
    </source>
</evidence>
<evidence type="ECO:0000256" key="1">
    <source>
        <dbReference type="ARBA" id="ARBA00004496"/>
    </source>
</evidence>
<dbReference type="GO" id="GO:0008982">
    <property type="term" value="F:protein-N(PI)-phosphohistidine-sugar phosphotransferase activity"/>
    <property type="evidence" value="ECO:0007669"/>
    <property type="project" value="InterPro"/>
</dbReference>
<sequence length="163" mass="17946">MMKITVARIDDRYIHGQVLTKWIKLLPAERIIVVSNEVANDPMRKTLVLSVAPSNVKASAVTPEKMGRVFKNPKYADTTAMLLFGNPSEIVTAVEAGVDIKVVNVGGMRFDPSKKQVTEAVSVTPEDVAAFKKLHELGVELELRQLPGDSKQDFMKILDTKLG</sequence>
<protein>
    <submittedName>
        <fullName evidence="11">Mannose/fructose/sorbose PTS transporter subunit IIB</fullName>
        <ecNumber evidence="11">2.7.1.-</ecNumber>
    </submittedName>
</protein>
<keyword evidence="5 11" id="KW-0808">Transferase</keyword>
<keyword evidence="3" id="KW-0963">Cytoplasm</keyword>
<keyword evidence="6" id="KW-0598">Phosphotransferase system</keyword>
<feature type="modified residue" description="N6-acetyllysine" evidence="9">
    <location>
        <position position="74"/>
    </location>
</feature>
<dbReference type="EC" id="2.7.1.-" evidence="11"/>
<dbReference type="CDD" id="cd00001">
    <property type="entry name" value="PTS_IIB_man"/>
    <property type="match status" value="1"/>
</dbReference>
<dbReference type="Proteomes" id="UP001058429">
    <property type="component" value="Chromosome"/>
</dbReference>
<evidence type="ECO:0000256" key="9">
    <source>
        <dbReference type="PIRSR" id="PIRSR618455-2"/>
    </source>
</evidence>